<evidence type="ECO:0000313" key="7">
    <source>
        <dbReference type="EMBL" id="KRO62905.1"/>
    </source>
</evidence>
<feature type="domain" description="POTRA" evidence="6">
    <location>
        <begin position="390"/>
        <end position="463"/>
    </location>
</feature>
<dbReference type="InterPro" id="IPR039910">
    <property type="entry name" value="D15-like"/>
</dbReference>
<comment type="caution">
    <text evidence="7">The sequence shown here is derived from an EMBL/GenBank/DDBJ whole genome shotgun (WGS) entry which is preliminary data.</text>
</comment>
<evidence type="ECO:0000259" key="6">
    <source>
        <dbReference type="PROSITE" id="PS51779"/>
    </source>
</evidence>
<dbReference type="InterPro" id="IPR034746">
    <property type="entry name" value="POTRA"/>
</dbReference>
<proteinExistence type="predicted"/>
<dbReference type="GO" id="GO:0019867">
    <property type="term" value="C:outer membrane"/>
    <property type="evidence" value="ECO:0007669"/>
    <property type="project" value="InterPro"/>
</dbReference>
<dbReference type="Proteomes" id="UP000051269">
    <property type="component" value="Unassembled WGS sequence"/>
</dbReference>
<reference evidence="7 8" key="1">
    <citation type="submission" date="2015-10" db="EMBL/GenBank/DDBJ databases">
        <title>Metagenome-Assembled Genomes uncover a global brackish microbiome.</title>
        <authorList>
            <person name="Hugerth L.W."/>
            <person name="Larsson J."/>
            <person name="Alneberg J."/>
            <person name="Lindh M.V."/>
            <person name="Legrand C."/>
            <person name="Pinhassi J."/>
            <person name="Andersson A.F."/>
        </authorList>
    </citation>
    <scope>NUCLEOTIDE SEQUENCE [LARGE SCALE GENOMIC DNA]</scope>
    <source>
        <strain evidence="7">BACL18 MAG-120507-bin52</strain>
    </source>
</reference>
<dbReference type="PROSITE" id="PS51779">
    <property type="entry name" value="POTRA"/>
    <property type="match status" value="1"/>
</dbReference>
<protein>
    <recommendedName>
        <fullName evidence="6">POTRA domain-containing protein</fullName>
    </recommendedName>
</protein>
<keyword evidence="3" id="KW-0732">Signal</keyword>
<evidence type="ECO:0000256" key="1">
    <source>
        <dbReference type="ARBA" id="ARBA00004370"/>
    </source>
</evidence>
<name>A0A0R2RJK2_9BACT</name>
<dbReference type="EMBL" id="LIBO01000023">
    <property type="protein sequence ID" value="KRO62905.1"/>
    <property type="molecule type" value="Genomic_DNA"/>
</dbReference>
<dbReference type="AlphaFoldDB" id="A0A0R2RJK2"/>
<dbReference type="PANTHER" id="PTHR12815">
    <property type="entry name" value="SORTING AND ASSEMBLY MACHINERY SAMM50 PROTEIN FAMILY MEMBER"/>
    <property type="match status" value="1"/>
</dbReference>
<accession>A0A0R2RJK2</accession>
<sequence length="529" mass="60197">MTINEDKIRQNMRSTQGGVYSQQVVDGDIALLYETGDYSNVQICTTEVRAENGERGVRLTVIVEPRVRVAEVEVKRRRPEGGLDDNLAVKREELLGVKPTSWETIGVSENALRAKGTNRRPTVTKAGEILREERLYRDAVAMEECYLEKGYKDVRVTPKIVAGKGEDKVVFEVEEGEQGFIGEVRFIGNRAVGEEELKKVISLKPASWRSGKEDSNCFRIEKLEIDLDRVKDLYVNEGFLDVQVTASVDLVSDPKNMGGDKKGPVDGGEGSGREDLSLVYRIVEGQRYGVEKISVSGNTFFSENDILKELRSNSKGQEVFDQVGLKMIRVDGLTRGRAFSVNGLQASLETLQNMYGRKGFREVRVNWKMEPLEKKGDCHVHFEVAEGEKFVVDRIEIQGNRFTKDEVIRREIQLAPGDVFDTGRERLSKKNLEGLNLFSSIETYAMETEDRNRQKLIVKVQEKPKNLTFGCGVSFFWAGTSDREILRLVRYPFIFIFTGPKDWESLLEPFRAWMAQMQRKFLTKRSEEI</sequence>
<organism evidence="7 8">
    <name type="scientific">Verrucomicrobia subdivision 6 bacterium BACL9 MAG-120507-bin52</name>
    <dbReference type="NCBI Taxonomy" id="1655590"/>
    <lineage>
        <taxon>Bacteria</taxon>
        <taxon>Pseudomonadati</taxon>
        <taxon>Verrucomicrobiota</taxon>
        <taxon>Verrucomicrobiia</taxon>
        <taxon>Verrucomicrobiales</taxon>
        <taxon>Verrucomicrobia subdivision 6</taxon>
    </lineage>
</organism>
<keyword evidence="4" id="KW-0472">Membrane</keyword>
<keyword evidence="2" id="KW-0812">Transmembrane</keyword>
<evidence type="ECO:0000313" key="8">
    <source>
        <dbReference type="Proteomes" id="UP000051269"/>
    </source>
</evidence>
<keyword evidence="5" id="KW-0998">Cell outer membrane</keyword>
<dbReference type="Gene3D" id="3.10.20.310">
    <property type="entry name" value="membrane protein fhac"/>
    <property type="match status" value="5"/>
</dbReference>
<comment type="subcellular location">
    <subcellularLocation>
        <location evidence="1">Membrane</location>
    </subcellularLocation>
</comment>
<gene>
    <name evidence="7" type="ORF">ABR82_02465</name>
</gene>
<evidence type="ECO:0000256" key="2">
    <source>
        <dbReference type="ARBA" id="ARBA00022692"/>
    </source>
</evidence>
<dbReference type="Pfam" id="PF07244">
    <property type="entry name" value="POTRA"/>
    <property type="match status" value="4"/>
</dbReference>
<evidence type="ECO:0000256" key="4">
    <source>
        <dbReference type="ARBA" id="ARBA00023136"/>
    </source>
</evidence>
<dbReference type="PANTHER" id="PTHR12815:SF47">
    <property type="entry name" value="TRANSLOCATION AND ASSEMBLY MODULE SUBUNIT TAMA"/>
    <property type="match status" value="1"/>
</dbReference>
<evidence type="ECO:0000256" key="5">
    <source>
        <dbReference type="ARBA" id="ARBA00023237"/>
    </source>
</evidence>
<dbReference type="InterPro" id="IPR010827">
    <property type="entry name" value="BamA/TamA_POTRA"/>
</dbReference>
<evidence type="ECO:0000256" key="3">
    <source>
        <dbReference type="ARBA" id="ARBA00022729"/>
    </source>
</evidence>